<feature type="domain" description="ChrR-like cupin" evidence="1">
    <location>
        <begin position="121"/>
        <end position="220"/>
    </location>
</feature>
<dbReference type="EMBL" id="ARZY01000055">
    <property type="protein sequence ID" value="EWH08253.1"/>
    <property type="molecule type" value="Genomic_DNA"/>
</dbReference>
<dbReference type="OrthoDB" id="9801227at2"/>
<dbReference type="Proteomes" id="UP000019276">
    <property type="component" value="Unassembled WGS sequence"/>
</dbReference>
<protein>
    <submittedName>
        <fullName evidence="2">Anti-ECFsigma factor ChrR</fullName>
    </submittedName>
</protein>
<gene>
    <name evidence="2" type="ORF">DS2_18268</name>
</gene>
<accession>W7QJC9</accession>
<feature type="domain" description="ChrR-like cupin" evidence="1">
    <location>
        <begin position="10"/>
        <end position="115"/>
    </location>
</feature>
<dbReference type="STRING" id="1328313.DS2_18268"/>
<evidence type="ECO:0000313" key="2">
    <source>
        <dbReference type="EMBL" id="EWH08253.1"/>
    </source>
</evidence>
<evidence type="ECO:0000259" key="1">
    <source>
        <dbReference type="Pfam" id="PF12973"/>
    </source>
</evidence>
<name>W7QJC9_9ALTE</name>
<dbReference type="InterPro" id="IPR025979">
    <property type="entry name" value="ChrR-like_cupin_dom"/>
</dbReference>
<dbReference type="eggNOG" id="COG3806">
    <property type="taxonomic scope" value="Bacteria"/>
</dbReference>
<evidence type="ECO:0000313" key="3">
    <source>
        <dbReference type="Proteomes" id="UP000019276"/>
    </source>
</evidence>
<dbReference type="PATRIC" id="fig|1328313.3.peg.3733"/>
<dbReference type="Pfam" id="PF12973">
    <property type="entry name" value="Cupin_7"/>
    <property type="match status" value="2"/>
</dbReference>
<dbReference type="Gene3D" id="2.60.120.10">
    <property type="entry name" value="Jelly Rolls"/>
    <property type="match status" value="1"/>
</dbReference>
<dbReference type="InterPro" id="IPR011051">
    <property type="entry name" value="RmlC_Cupin_sf"/>
</dbReference>
<proteinExistence type="predicted"/>
<reference evidence="2 3" key="1">
    <citation type="journal article" date="2014" name="Genome Announc.">
        <title>Draft Genome Sequence of the Agar-Degrading Bacterium Catenovulum sp. Strain DS-2, Isolated from Intestines of Haliotis diversicolor.</title>
        <authorList>
            <person name="Shan D."/>
            <person name="Li X."/>
            <person name="Gu Z."/>
            <person name="Wei G."/>
            <person name="Gao Z."/>
            <person name="Shao Z."/>
        </authorList>
    </citation>
    <scope>NUCLEOTIDE SEQUENCE [LARGE SCALE GENOMIC DNA]</scope>
    <source>
        <strain evidence="2 3">DS-2</strain>
    </source>
</reference>
<organism evidence="2 3">
    <name type="scientific">Catenovulum agarivorans DS-2</name>
    <dbReference type="NCBI Taxonomy" id="1328313"/>
    <lineage>
        <taxon>Bacteria</taxon>
        <taxon>Pseudomonadati</taxon>
        <taxon>Pseudomonadota</taxon>
        <taxon>Gammaproteobacteria</taxon>
        <taxon>Alteromonadales</taxon>
        <taxon>Alteromonadaceae</taxon>
        <taxon>Catenovulum</taxon>
    </lineage>
</organism>
<dbReference type="AlphaFoldDB" id="W7QJC9"/>
<dbReference type="SUPFAM" id="SSF51182">
    <property type="entry name" value="RmlC-like cupins"/>
    <property type="match status" value="2"/>
</dbReference>
<comment type="caution">
    <text evidence="2">The sequence shown here is derived from an EMBL/GenBank/DDBJ whole genome shotgun (WGS) entry which is preliminary data.</text>
</comment>
<dbReference type="RefSeq" id="WP_035016469.1">
    <property type="nucleotide sequence ID" value="NZ_ARZY01000055.1"/>
</dbReference>
<dbReference type="InterPro" id="IPR014710">
    <property type="entry name" value="RmlC-like_jellyroll"/>
</dbReference>
<keyword evidence="3" id="KW-1185">Reference proteome</keyword>
<sequence length="220" mass="24818">MVTRINADFNQKVVIQPTEYKWRQSPLAGVERMMLDRIGDEVARATSIVKYAPHSQFSPHVHSGGEEFLVLQGEFADEHGVYPQGTYVRNPIGSKHTPKVGAQGATIFVKLHQFAQDDCQPVIIDSSNSTWQTGLVEGIRTLPLHSFKSEHVALVKWQPNTKFKPHQHWGGEEILVLDGTFYDEHGTYPKGTWLRSPHLSKHTPYTQQDGALLYVKIGHL</sequence>
<dbReference type="CDD" id="cd20303">
    <property type="entry name" value="cupin_ChrR_1"/>
    <property type="match status" value="2"/>
</dbReference>